<reference evidence="3" key="1">
    <citation type="submission" date="2020-10" db="EMBL/GenBank/DDBJ databases">
        <authorList>
            <person name="Gilroy R."/>
        </authorList>
    </citation>
    <scope>NUCLEOTIDE SEQUENCE</scope>
    <source>
        <strain evidence="3">CHK195-4489</strain>
    </source>
</reference>
<feature type="domain" description="Amidohydrolase-related" evidence="2">
    <location>
        <begin position="10"/>
        <end position="192"/>
    </location>
</feature>
<evidence type="ECO:0000313" key="3">
    <source>
        <dbReference type="EMBL" id="HIU30528.1"/>
    </source>
</evidence>
<dbReference type="PANTHER" id="PTHR21240">
    <property type="entry name" value="2-AMINO-3-CARBOXYLMUCONATE-6-SEMIALDEHYDE DECARBOXYLASE"/>
    <property type="match status" value="1"/>
</dbReference>
<dbReference type="GO" id="GO:0016787">
    <property type="term" value="F:hydrolase activity"/>
    <property type="evidence" value="ECO:0007669"/>
    <property type="project" value="InterPro"/>
</dbReference>
<dbReference type="EMBL" id="DVMM01000212">
    <property type="protein sequence ID" value="HIU30528.1"/>
    <property type="molecule type" value="Genomic_DNA"/>
</dbReference>
<dbReference type="Proteomes" id="UP000824089">
    <property type="component" value="Unassembled WGS sequence"/>
</dbReference>
<dbReference type="GO" id="GO:0005737">
    <property type="term" value="C:cytoplasm"/>
    <property type="evidence" value="ECO:0007669"/>
    <property type="project" value="TreeGrafter"/>
</dbReference>
<reference evidence="3" key="2">
    <citation type="journal article" date="2021" name="PeerJ">
        <title>Extensive microbial diversity within the chicken gut microbiome revealed by metagenomics and culture.</title>
        <authorList>
            <person name="Gilroy R."/>
            <person name="Ravi A."/>
            <person name="Getino M."/>
            <person name="Pursley I."/>
            <person name="Horton D.L."/>
            <person name="Alikhan N.F."/>
            <person name="Baker D."/>
            <person name="Gharbi K."/>
            <person name="Hall N."/>
            <person name="Watson M."/>
            <person name="Adriaenssens E.M."/>
            <person name="Foster-Nyarko E."/>
            <person name="Jarju S."/>
            <person name="Secka A."/>
            <person name="Antonio M."/>
            <person name="Oren A."/>
            <person name="Chaudhuri R.R."/>
            <person name="La Ragione R."/>
            <person name="Hildebrand F."/>
            <person name="Pallen M.J."/>
        </authorList>
    </citation>
    <scope>NUCLEOTIDE SEQUENCE</scope>
    <source>
        <strain evidence="3">CHK195-4489</strain>
    </source>
</reference>
<accession>A0A9D1IB36</accession>
<keyword evidence="1" id="KW-0456">Lyase</keyword>
<name>A0A9D1IB36_9CLOT</name>
<feature type="non-terminal residue" evidence="3">
    <location>
        <position position="1"/>
    </location>
</feature>
<evidence type="ECO:0000256" key="1">
    <source>
        <dbReference type="ARBA" id="ARBA00023239"/>
    </source>
</evidence>
<dbReference type="InterPro" id="IPR032466">
    <property type="entry name" value="Metal_Hydrolase"/>
</dbReference>
<dbReference type="GO" id="GO:0016831">
    <property type="term" value="F:carboxy-lyase activity"/>
    <property type="evidence" value="ECO:0007669"/>
    <property type="project" value="InterPro"/>
</dbReference>
<dbReference type="GO" id="GO:0019748">
    <property type="term" value="P:secondary metabolic process"/>
    <property type="evidence" value="ECO:0007669"/>
    <property type="project" value="TreeGrafter"/>
</dbReference>
<evidence type="ECO:0000259" key="2">
    <source>
        <dbReference type="Pfam" id="PF04909"/>
    </source>
</evidence>
<organism evidence="3 4">
    <name type="scientific">Candidatus Egerieisoma faecipullorum</name>
    <dbReference type="NCBI Taxonomy" id="2840963"/>
    <lineage>
        <taxon>Bacteria</taxon>
        <taxon>Bacillati</taxon>
        <taxon>Bacillota</taxon>
        <taxon>Clostridia</taxon>
        <taxon>Eubacteriales</taxon>
        <taxon>Clostridiaceae</taxon>
        <taxon>Clostridiaceae incertae sedis</taxon>
        <taxon>Candidatus Egerieisoma</taxon>
    </lineage>
</organism>
<dbReference type="CDD" id="cd01292">
    <property type="entry name" value="metallo-dependent_hydrolases"/>
    <property type="match status" value="1"/>
</dbReference>
<gene>
    <name evidence="3" type="ORF">IAD50_09580</name>
</gene>
<dbReference type="PANTHER" id="PTHR21240:SF28">
    <property type="entry name" value="ISO-OROTATE DECARBOXYLASE (EUROFUNG)"/>
    <property type="match status" value="1"/>
</dbReference>
<dbReference type="AlphaFoldDB" id="A0A9D1IB36"/>
<dbReference type="Pfam" id="PF04909">
    <property type="entry name" value="Amidohydro_2"/>
    <property type="match status" value="1"/>
</dbReference>
<dbReference type="SUPFAM" id="SSF51556">
    <property type="entry name" value="Metallo-dependent hydrolases"/>
    <property type="match status" value="1"/>
</dbReference>
<comment type="caution">
    <text evidence="3">The sequence shown here is derived from an EMBL/GenBank/DDBJ whole genome shotgun (WGS) entry which is preliminary data.</text>
</comment>
<protein>
    <submittedName>
        <fullName evidence="3">Amidohydrolase</fullName>
    </submittedName>
</protein>
<evidence type="ECO:0000313" key="4">
    <source>
        <dbReference type="Proteomes" id="UP000824089"/>
    </source>
</evidence>
<dbReference type="InterPro" id="IPR032465">
    <property type="entry name" value="ACMSD"/>
</dbReference>
<dbReference type="Gene3D" id="3.20.20.140">
    <property type="entry name" value="Metal-dependent hydrolases"/>
    <property type="match status" value="1"/>
</dbReference>
<proteinExistence type="predicted"/>
<dbReference type="InterPro" id="IPR006680">
    <property type="entry name" value="Amidohydro-rel"/>
</dbReference>
<sequence>KKYPDMISLGSVHPENPEAVDELRRIKELSLKGIKLHPDYQDFFIDEERLYPIYEVCSELELPIVFHAGWDCYSPDVIHAVPAASAKVAADFPKLKMVLAHFGGLRLWDDVETFLTGLENVYFDTAMAATYMQDPGIAMRIINKHPIENIFMGSDCPWEAPDRSAAFVESLPISDDRKEKILGQNAALFYGISEA</sequence>